<gene>
    <name evidence="1" type="primary">jg13189</name>
    <name evidence="1" type="ORF">PAEG_LOCUS11507</name>
</gene>
<comment type="caution">
    <text evidence="1">The sequence shown here is derived from an EMBL/GenBank/DDBJ whole genome shotgun (WGS) entry which is preliminary data.</text>
</comment>
<name>A0A8S4RAI5_9NEOP</name>
<keyword evidence="2" id="KW-1185">Reference proteome</keyword>
<proteinExistence type="predicted"/>
<dbReference type="AlphaFoldDB" id="A0A8S4RAI5"/>
<accession>A0A8S4RAI5</accession>
<organism evidence="1 2">
    <name type="scientific">Pararge aegeria aegeria</name>
    <dbReference type="NCBI Taxonomy" id="348720"/>
    <lineage>
        <taxon>Eukaryota</taxon>
        <taxon>Metazoa</taxon>
        <taxon>Ecdysozoa</taxon>
        <taxon>Arthropoda</taxon>
        <taxon>Hexapoda</taxon>
        <taxon>Insecta</taxon>
        <taxon>Pterygota</taxon>
        <taxon>Neoptera</taxon>
        <taxon>Endopterygota</taxon>
        <taxon>Lepidoptera</taxon>
        <taxon>Glossata</taxon>
        <taxon>Ditrysia</taxon>
        <taxon>Papilionoidea</taxon>
        <taxon>Nymphalidae</taxon>
        <taxon>Satyrinae</taxon>
        <taxon>Satyrini</taxon>
        <taxon>Parargina</taxon>
        <taxon>Pararge</taxon>
    </lineage>
</organism>
<dbReference type="EMBL" id="CAKXAJ010024979">
    <property type="protein sequence ID" value="CAH2233555.1"/>
    <property type="molecule type" value="Genomic_DNA"/>
</dbReference>
<evidence type="ECO:0000313" key="2">
    <source>
        <dbReference type="Proteomes" id="UP000838756"/>
    </source>
</evidence>
<reference evidence="1" key="1">
    <citation type="submission" date="2022-03" db="EMBL/GenBank/DDBJ databases">
        <authorList>
            <person name="Lindestad O."/>
        </authorList>
    </citation>
    <scope>NUCLEOTIDE SEQUENCE</scope>
</reference>
<sequence length="92" mass="10534">MVAQWQRAQDVALFNRCLNMGLRSIHKKVQSHLADDGKSYCSSFSISDQIRNELELQICLSQQMDVWVHLLTRCWNSDPAPVNAAFVDLQRG</sequence>
<dbReference type="Proteomes" id="UP000838756">
    <property type="component" value="Unassembled WGS sequence"/>
</dbReference>
<protein>
    <submittedName>
        <fullName evidence="1">Jg13189 protein</fullName>
    </submittedName>
</protein>
<evidence type="ECO:0000313" key="1">
    <source>
        <dbReference type="EMBL" id="CAH2233555.1"/>
    </source>
</evidence>